<dbReference type="EMBL" id="JTJL01000030">
    <property type="protein sequence ID" value="OBW94172.1"/>
    <property type="molecule type" value="Genomic_DNA"/>
</dbReference>
<evidence type="ECO:0008006" key="3">
    <source>
        <dbReference type="Google" id="ProtNLM"/>
    </source>
</evidence>
<dbReference type="InterPro" id="IPR032774">
    <property type="entry name" value="WG_beta_rep"/>
</dbReference>
<sequence>MRLRLHTSLIFILFVLSCTTKEQYRAYQFDNGDDYLVEGMSRVVDQQGRIGYVNARGELVIKPRFTCALPFNAGKAKVTEYGEVKEVPNSKGEYHYCQSDDWYYIDRNGDKVNDIKNME</sequence>
<dbReference type="RefSeq" id="WP_066107975.1">
    <property type="nucleotide sequence ID" value="NZ_JTJL01000030.1"/>
</dbReference>
<evidence type="ECO:0000313" key="2">
    <source>
        <dbReference type="Proteomes" id="UP000092649"/>
    </source>
</evidence>
<dbReference type="Proteomes" id="UP000092649">
    <property type="component" value="Unassembled WGS sequence"/>
</dbReference>
<comment type="caution">
    <text evidence="1">The sequence shown here is derived from an EMBL/GenBank/DDBJ whole genome shotgun (WGS) entry which is preliminary data.</text>
</comment>
<dbReference type="OrthoDB" id="343240at2"/>
<organism evidence="1 2">
    <name type="scientific">Gallibacterium salpingitidis</name>
    <dbReference type="NCBI Taxonomy" id="505341"/>
    <lineage>
        <taxon>Bacteria</taxon>
        <taxon>Pseudomonadati</taxon>
        <taxon>Pseudomonadota</taxon>
        <taxon>Gammaproteobacteria</taxon>
        <taxon>Pasteurellales</taxon>
        <taxon>Pasteurellaceae</taxon>
        <taxon>Gallibacterium</taxon>
    </lineage>
</organism>
<protein>
    <recommendedName>
        <fullName evidence="3">WG repeat-containing protein</fullName>
    </recommendedName>
</protein>
<gene>
    <name evidence="1" type="ORF">QS62_06615</name>
</gene>
<evidence type="ECO:0000313" key="1">
    <source>
        <dbReference type="EMBL" id="OBW94172.1"/>
    </source>
</evidence>
<proteinExistence type="predicted"/>
<accession>A0A1A7NVD9</accession>
<dbReference type="PROSITE" id="PS51257">
    <property type="entry name" value="PROKAR_LIPOPROTEIN"/>
    <property type="match status" value="1"/>
</dbReference>
<keyword evidence="2" id="KW-1185">Reference proteome</keyword>
<dbReference type="AlphaFoldDB" id="A0A1A7NVD9"/>
<dbReference type="Pfam" id="PF14903">
    <property type="entry name" value="WG_beta_rep"/>
    <property type="match status" value="1"/>
</dbReference>
<name>A0A1A7NVD9_9PAST</name>
<reference evidence="1 2" key="1">
    <citation type="submission" date="2014-11" db="EMBL/GenBank/DDBJ databases">
        <title>Pan-genome of Gallibacterium spp.</title>
        <authorList>
            <person name="Kudirkiene E."/>
            <person name="Bojesen A.M."/>
        </authorList>
    </citation>
    <scope>NUCLEOTIDE SEQUENCE [LARGE SCALE GENOMIC DNA]</scope>
    <source>
        <strain evidence="1 2">F150</strain>
    </source>
</reference>